<dbReference type="Pfam" id="PF00583">
    <property type="entry name" value="Acetyltransf_1"/>
    <property type="match status" value="1"/>
</dbReference>
<dbReference type="Gene3D" id="3.40.630.30">
    <property type="match status" value="2"/>
</dbReference>
<evidence type="ECO:0000256" key="1">
    <source>
        <dbReference type="ARBA" id="ARBA00022679"/>
    </source>
</evidence>
<dbReference type="InterPro" id="IPR016181">
    <property type="entry name" value="Acyl_CoA_acyltransferase"/>
</dbReference>
<dbReference type="PANTHER" id="PTHR42919">
    <property type="entry name" value="N-ALPHA-ACETYLTRANSFERASE"/>
    <property type="match status" value="1"/>
</dbReference>
<keyword evidence="5" id="KW-1185">Reference proteome</keyword>
<dbReference type="Pfam" id="PF13673">
    <property type="entry name" value="Acetyltransf_10"/>
    <property type="match status" value="1"/>
</dbReference>
<dbReference type="SUPFAM" id="SSF55729">
    <property type="entry name" value="Acyl-CoA N-acyltransferases (Nat)"/>
    <property type="match status" value="1"/>
</dbReference>
<feature type="domain" description="N-acetyltransferase" evidence="3">
    <location>
        <begin position="155"/>
        <end position="290"/>
    </location>
</feature>
<evidence type="ECO:0000313" key="4">
    <source>
        <dbReference type="EMBL" id="MEI4827926.1"/>
    </source>
</evidence>
<name>A0ABU8FPM8_9BACI</name>
<evidence type="ECO:0000256" key="2">
    <source>
        <dbReference type="ARBA" id="ARBA00023315"/>
    </source>
</evidence>
<dbReference type="PROSITE" id="PS51186">
    <property type="entry name" value="GNAT"/>
    <property type="match status" value="2"/>
</dbReference>
<dbReference type="InterPro" id="IPR051556">
    <property type="entry name" value="N-term/lysine_N-AcTrnsfr"/>
</dbReference>
<keyword evidence="2" id="KW-0012">Acyltransferase</keyword>
<keyword evidence="1" id="KW-0808">Transferase</keyword>
<dbReference type="RefSeq" id="WP_336480345.1">
    <property type="nucleotide sequence ID" value="NZ_JBAWSV010000001.1"/>
</dbReference>
<organism evidence="4 5">
    <name type="scientific">Bacillus yunxiaonensis</name>
    <dbReference type="NCBI Taxonomy" id="3127665"/>
    <lineage>
        <taxon>Bacteria</taxon>
        <taxon>Bacillati</taxon>
        <taxon>Bacillota</taxon>
        <taxon>Bacilli</taxon>
        <taxon>Bacillales</taxon>
        <taxon>Bacillaceae</taxon>
        <taxon>Bacillus</taxon>
    </lineage>
</organism>
<protein>
    <submittedName>
        <fullName evidence="4">GNAT family N-acetyltransferase</fullName>
    </submittedName>
</protein>
<evidence type="ECO:0000313" key="5">
    <source>
        <dbReference type="Proteomes" id="UP001367922"/>
    </source>
</evidence>
<comment type="caution">
    <text evidence="4">The sequence shown here is derived from an EMBL/GenBank/DDBJ whole genome shotgun (WGS) entry which is preliminary data.</text>
</comment>
<evidence type="ECO:0000259" key="3">
    <source>
        <dbReference type="PROSITE" id="PS51186"/>
    </source>
</evidence>
<dbReference type="CDD" id="cd04301">
    <property type="entry name" value="NAT_SF"/>
    <property type="match status" value="2"/>
</dbReference>
<reference evidence="4 5" key="1">
    <citation type="submission" date="2024-01" db="EMBL/GenBank/DDBJ databases">
        <title>Seven novel Bacillus-like species.</title>
        <authorList>
            <person name="Liu G."/>
        </authorList>
    </citation>
    <scope>NUCLEOTIDE SEQUENCE [LARGE SCALE GENOMIC DNA]</scope>
    <source>
        <strain evidence="4 5">FJAT-53711</strain>
    </source>
</reference>
<dbReference type="EMBL" id="JBAWSV010000001">
    <property type="protein sequence ID" value="MEI4827926.1"/>
    <property type="molecule type" value="Genomic_DNA"/>
</dbReference>
<accession>A0ABU8FPM8</accession>
<dbReference type="InterPro" id="IPR000182">
    <property type="entry name" value="GNAT_dom"/>
</dbReference>
<feature type="domain" description="N-acetyltransferase" evidence="3">
    <location>
        <begin position="1"/>
        <end position="155"/>
    </location>
</feature>
<dbReference type="Proteomes" id="UP001367922">
    <property type="component" value="Unassembled WGS sequence"/>
</dbReference>
<gene>
    <name evidence="4" type="ORF">WAX78_00355</name>
</gene>
<proteinExistence type="predicted"/>
<sequence length="290" mass="33150">MTIKKKSILTSEDIQQIIDLATYCEHIDGLEYKPSLYVDVLQTRNKDQVNDFLYYQDDKLVGFISMYEFERPTKLELIGMVHPSFRRQKICSNLLNAAFDEIKNRNINELLFIVNAASTSGNAFAKSFGLQISFSEYSMRFKKNSTSFINRKNTIHLVPATTEELPSIAKIASKAFNDSLQDNITWLHKTISAPNRQLYMALFNHEAVGTITVSHEEEVTSISGFAVDPSYQGRGIGTNMLQTTVQRLLEEGKRNITLEVETKNENALQLYKHCGFEITASYHYYDLINK</sequence>
<dbReference type="PANTHER" id="PTHR42919:SF8">
    <property type="entry name" value="N-ALPHA-ACETYLTRANSFERASE 50"/>
    <property type="match status" value="1"/>
</dbReference>